<feature type="region of interest" description="Disordered" evidence="2">
    <location>
        <begin position="442"/>
        <end position="486"/>
    </location>
</feature>
<evidence type="ECO:0000313" key="3">
    <source>
        <dbReference type="EMBL" id="GAA0140964.1"/>
    </source>
</evidence>
<dbReference type="EMBL" id="BAABME010000237">
    <property type="protein sequence ID" value="GAA0140964.1"/>
    <property type="molecule type" value="Genomic_DNA"/>
</dbReference>
<dbReference type="GO" id="GO:0005829">
    <property type="term" value="C:cytosol"/>
    <property type="evidence" value="ECO:0007669"/>
    <property type="project" value="TreeGrafter"/>
</dbReference>
<organism evidence="3 4">
    <name type="scientific">Lithospermum erythrorhizon</name>
    <name type="common">Purple gromwell</name>
    <name type="synonym">Lithospermum officinale var. erythrorhizon</name>
    <dbReference type="NCBI Taxonomy" id="34254"/>
    <lineage>
        <taxon>Eukaryota</taxon>
        <taxon>Viridiplantae</taxon>
        <taxon>Streptophyta</taxon>
        <taxon>Embryophyta</taxon>
        <taxon>Tracheophyta</taxon>
        <taxon>Spermatophyta</taxon>
        <taxon>Magnoliopsida</taxon>
        <taxon>eudicotyledons</taxon>
        <taxon>Gunneridae</taxon>
        <taxon>Pentapetalae</taxon>
        <taxon>asterids</taxon>
        <taxon>lamiids</taxon>
        <taxon>Boraginales</taxon>
        <taxon>Boraginaceae</taxon>
        <taxon>Boraginoideae</taxon>
        <taxon>Lithospermeae</taxon>
        <taxon>Lithospermum</taxon>
    </lineage>
</organism>
<evidence type="ECO:0000256" key="2">
    <source>
        <dbReference type="SAM" id="MobiDB-lite"/>
    </source>
</evidence>
<name>A0AAV3NNM6_LITER</name>
<comment type="caution">
    <text evidence="3">The sequence shown here is derived from an EMBL/GenBank/DDBJ whole genome shotgun (WGS) entry which is preliminary data.</text>
</comment>
<dbReference type="GO" id="GO:0010020">
    <property type="term" value="P:chloroplast fission"/>
    <property type="evidence" value="ECO:0007669"/>
    <property type="project" value="TreeGrafter"/>
</dbReference>
<protein>
    <recommendedName>
        <fullName evidence="5">Protein ACCUMULATION AND REPLICATION OF CHLOROPLASTS 3</fullName>
    </recommendedName>
</protein>
<dbReference type="SUPFAM" id="SSF82185">
    <property type="entry name" value="Histone H3 K4-specific methyltransferase SET7/9 N-terminal domain"/>
    <property type="match status" value="1"/>
</dbReference>
<reference evidence="3 4" key="1">
    <citation type="submission" date="2024-01" db="EMBL/GenBank/DDBJ databases">
        <title>The complete chloroplast genome sequence of Lithospermum erythrorhizon: insights into the phylogenetic relationship among Boraginaceae species and the maternal lineages of purple gromwells.</title>
        <authorList>
            <person name="Okada T."/>
            <person name="Watanabe K."/>
        </authorList>
    </citation>
    <scope>NUCLEOTIDE SEQUENCE [LARGE SCALE GENOMIC DNA]</scope>
</reference>
<dbReference type="Gene3D" id="3.40.50.1440">
    <property type="entry name" value="Tubulin/FtsZ, GTPase domain"/>
    <property type="match status" value="1"/>
</dbReference>
<keyword evidence="4" id="KW-1185">Reference proteome</keyword>
<accession>A0AAV3NNM6</accession>
<feature type="region of interest" description="Disordered" evidence="2">
    <location>
        <begin position="575"/>
        <end position="600"/>
    </location>
</feature>
<dbReference type="SMART" id="SM00698">
    <property type="entry name" value="MORN"/>
    <property type="match status" value="3"/>
</dbReference>
<evidence type="ECO:0000256" key="1">
    <source>
        <dbReference type="ARBA" id="ARBA00022737"/>
    </source>
</evidence>
<dbReference type="GO" id="GO:0009707">
    <property type="term" value="C:chloroplast outer membrane"/>
    <property type="evidence" value="ECO:0007669"/>
    <property type="project" value="TreeGrafter"/>
</dbReference>
<dbReference type="PANTHER" id="PTHR43215:SF15">
    <property type="entry name" value="PROTEIN ACCUMULATION AND REPLICATION OF CHLOROPLASTS 3, CHLOROPLASTIC"/>
    <property type="match status" value="1"/>
</dbReference>
<dbReference type="Gene3D" id="2.20.110.10">
    <property type="entry name" value="Histone H3 K4-specific methyltransferase SET7/9 N-terminal domain"/>
    <property type="match status" value="2"/>
</dbReference>
<gene>
    <name evidence="3" type="ORF">LIER_02214</name>
</gene>
<feature type="compositionally biased region" description="Polar residues" evidence="2">
    <location>
        <begin position="577"/>
        <end position="589"/>
    </location>
</feature>
<feature type="compositionally biased region" description="Polar residues" evidence="2">
    <location>
        <begin position="447"/>
        <end position="458"/>
    </location>
</feature>
<dbReference type="SUPFAM" id="SSF52490">
    <property type="entry name" value="Tubulin nucleotide-binding domain-like"/>
    <property type="match status" value="1"/>
</dbReference>
<evidence type="ECO:0008006" key="5">
    <source>
        <dbReference type="Google" id="ProtNLM"/>
    </source>
</evidence>
<dbReference type="AlphaFoldDB" id="A0AAV3NNM6"/>
<sequence>MELFSPIISPKVSIFTTLLTKRNLQRFNLFVTPSIINHFYYHYAFELRPIIVKNEKGCFRSRNSLNNNCIECKLSNNDVDSSDILEESDYVDVFGIGSRKDAILDYCASSSDISPVLRFWNIVPKDPSGVQLQQRCTVEAVQERDAEVLSPLHSDSKGVILVCTFFISLLTFFGFCFPYDFNATYNLRVSSAGYGNDHTSVFDILSTVKAGSGLVVSIILKPFSFEGRKRQDEVKDLILELRKLSTFCIVIDTDALLEKDLVTLDEALKYSNKAVLMAINTVSSIISDSHSGLLIVSGDQTRDLKVSEFIKILGRHKEGKIGFGSSDNMKKSILQAIRGCPFLGVNASDVLIGCIRSNPDVIDCCDLGEIIRTFHITSDFKGQLILSLIPDPEVEPKLVVTTVMAFSYGGMNTSQNTNILSRLVERFPFMLRIMNKKKEQIRDPWPSLSSATNAVSSDQTEDSSLENSIPESVESYPEMTQPSSVGDDNVFPVSDDGYDPDQTGVEFFEASSSYASASILNQDGTPSFSRELLTRQNLAPREKVTEHVKEGINDIEVGSVCNAVNVFNLPIGVKPLRQSNDHPGTSRMKQQSDPRMNDTKNSQSLATVNMLRDGAAKATLGVVADLVKNGVKSENRISDSPSRRQGVLAGRAASMLEAERHSQKQLTRIVKMRYRGGTYRGQIQGGLPEGKGCLTLPDGSVYDGTWRYGKRSGLALFYFNNGDLYQGSWRDDLIHGKGWLYFQSGDRWFANFWKGKANGEGRFYSKDGDIFFGHFKDGWRNGEFLHVSVDGTRFREIWDEGILVSRTELDPDASDTASR</sequence>
<proteinExistence type="predicted"/>
<dbReference type="Pfam" id="PF02493">
    <property type="entry name" value="MORN"/>
    <property type="match status" value="4"/>
</dbReference>
<dbReference type="InterPro" id="IPR003409">
    <property type="entry name" value="MORN"/>
</dbReference>
<dbReference type="InterPro" id="IPR036525">
    <property type="entry name" value="Tubulin/FtsZ_GTPase_sf"/>
</dbReference>
<keyword evidence="1" id="KW-0677">Repeat</keyword>
<dbReference type="PANTHER" id="PTHR43215">
    <property type="entry name" value="RADIAL SPOKE HEAD 1 HOMOLOG"/>
    <property type="match status" value="1"/>
</dbReference>
<dbReference type="Proteomes" id="UP001454036">
    <property type="component" value="Unassembled WGS sequence"/>
</dbReference>
<evidence type="ECO:0000313" key="4">
    <source>
        <dbReference type="Proteomes" id="UP001454036"/>
    </source>
</evidence>